<keyword evidence="1" id="KW-1133">Transmembrane helix</keyword>
<evidence type="ECO:0000313" key="2">
    <source>
        <dbReference type="EMBL" id="AXB46791.1"/>
    </source>
</evidence>
<gene>
    <name evidence="2" type="ORF">A4R43_33715</name>
</gene>
<evidence type="ECO:0000256" key="1">
    <source>
        <dbReference type="SAM" id="Phobius"/>
    </source>
</evidence>
<proteinExistence type="predicted"/>
<organism evidence="2 3">
    <name type="scientific">Amycolatopsis albispora</name>
    <dbReference type="NCBI Taxonomy" id="1804986"/>
    <lineage>
        <taxon>Bacteria</taxon>
        <taxon>Bacillati</taxon>
        <taxon>Actinomycetota</taxon>
        <taxon>Actinomycetes</taxon>
        <taxon>Pseudonocardiales</taxon>
        <taxon>Pseudonocardiaceae</taxon>
        <taxon>Amycolatopsis</taxon>
    </lineage>
</organism>
<keyword evidence="1" id="KW-0812">Transmembrane</keyword>
<evidence type="ECO:0000313" key="3">
    <source>
        <dbReference type="Proteomes" id="UP000250434"/>
    </source>
</evidence>
<dbReference type="KEGG" id="aab:A4R43_33715"/>
<accession>A0A344LFG7</accession>
<feature type="transmembrane region" description="Helical" evidence="1">
    <location>
        <begin position="72"/>
        <end position="93"/>
    </location>
</feature>
<keyword evidence="3" id="KW-1185">Reference proteome</keyword>
<name>A0A344LFG7_9PSEU</name>
<dbReference type="Proteomes" id="UP000250434">
    <property type="component" value="Chromosome"/>
</dbReference>
<sequence length="100" mass="10937">MVIWGLVVATNLFWLVAGAGLSGTITVLALFLVLPFVVIFVDRSWWFAWGLLPAEGDTVAPMWPYPADESTWSAVLMTLLGAARLIPGVPLALRERRKVA</sequence>
<dbReference type="AlphaFoldDB" id="A0A344LFG7"/>
<keyword evidence="1" id="KW-0472">Membrane</keyword>
<reference evidence="2 3" key="1">
    <citation type="submission" date="2016-04" db="EMBL/GenBank/DDBJ databases">
        <title>Complete genome sequence and analysis of deep-sea sediment isolate, Amycolatopsis sp. WP1.</title>
        <authorList>
            <person name="Wang H."/>
            <person name="Chen S."/>
            <person name="Wu Q."/>
        </authorList>
    </citation>
    <scope>NUCLEOTIDE SEQUENCE [LARGE SCALE GENOMIC DNA]</scope>
    <source>
        <strain evidence="2 3">WP1</strain>
    </source>
</reference>
<feature type="transmembrane region" description="Helical" evidence="1">
    <location>
        <begin position="12"/>
        <end position="41"/>
    </location>
</feature>
<dbReference type="EMBL" id="CP015163">
    <property type="protein sequence ID" value="AXB46791.1"/>
    <property type="molecule type" value="Genomic_DNA"/>
</dbReference>
<protein>
    <submittedName>
        <fullName evidence="2">Uncharacterized protein</fullName>
    </submittedName>
</protein>